<dbReference type="SUPFAM" id="SSF46785">
    <property type="entry name" value="Winged helix' DNA-binding domain"/>
    <property type="match status" value="1"/>
</dbReference>
<sequence>MRRGRPELVVSRHLKALKKAGPVRVERQGNFVLYRLDIERVERLGTALMNLMLV</sequence>
<organism evidence="1 2">
    <name type="scientific">Arthrobacter russicus</name>
    <dbReference type="NCBI Taxonomy" id="172040"/>
    <lineage>
        <taxon>Bacteria</taxon>
        <taxon>Bacillati</taxon>
        <taxon>Actinomycetota</taxon>
        <taxon>Actinomycetes</taxon>
        <taxon>Micrococcales</taxon>
        <taxon>Micrococcaceae</taxon>
        <taxon>Arthrobacter</taxon>
    </lineage>
</organism>
<comment type="caution">
    <text evidence="1">The sequence shown here is derived from an EMBL/GenBank/DDBJ whole genome shotgun (WGS) entry which is preliminary data.</text>
</comment>
<reference evidence="1 2" key="1">
    <citation type="submission" date="2023-07" db="EMBL/GenBank/DDBJ databases">
        <title>Sequencing the genomes of 1000 actinobacteria strains.</title>
        <authorList>
            <person name="Klenk H.-P."/>
        </authorList>
    </citation>
    <scope>NUCLEOTIDE SEQUENCE [LARGE SCALE GENOMIC DNA]</scope>
    <source>
        <strain evidence="1 2">DSM 14555</strain>
    </source>
</reference>
<keyword evidence="1" id="KW-0238">DNA-binding</keyword>
<keyword evidence="2" id="KW-1185">Reference proteome</keyword>
<dbReference type="GO" id="GO:0003677">
    <property type="term" value="F:DNA binding"/>
    <property type="evidence" value="ECO:0007669"/>
    <property type="project" value="UniProtKB-KW"/>
</dbReference>
<dbReference type="Gene3D" id="1.10.10.10">
    <property type="entry name" value="Winged helix-like DNA-binding domain superfamily/Winged helix DNA-binding domain"/>
    <property type="match status" value="1"/>
</dbReference>
<gene>
    <name evidence="1" type="ORF">JOE69_000260</name>
</gene>
<dbReference type="EMBL" id="JAVDQF010000001">
    <property type="protein sequence ID" value="MDR6268022.1"/>
    <property type="molecule type" value="Genomic_DNA"/>
</dbReference>
<dbReference type="RefSeq" id="WP_309795412.1">
    <property type="nucleotide sequence ID" value="NZ_BAAAHY010000006.1"/>
</dbReference>
<dbReference type="InterPro" id="IPR036388">
    <property type="entry name" value="WH-like_DNA-bd_sf"/>
</dbReference>
<accession>A0ABU1J9E0</accession>
<name>A0ABU1J9E0_9MICC</name>
<evidence type="ECO:0000313" key="1">
    <source>
        <dbReference type="EMBL" id="MDR6268022.1"/>
    </source>
</evidence>
<dbReference type="Proteomes" id="UP001185069">
    <property type="component" value="Unassembled WGS sequence"/>
</dbReference>
<protein>
    <submittedName>
        <fullName evidence="1">DNA-binding transcriptional ArsR family regulator</fullName>
    </submittedName>
</protein>
<proteinExistence type="predicted"/>
<dbReference type="InterPro" id="IPR036390">
    <property type="entry name" value="WH_DNA-bd_sf"/>
</dbReference>
<evidence type="ECO:0000313" key="2">
    <source>
        <dbReference type="Proteomes" id="UP001185069"/>
    </source>
</evidence>